<evidence type="ECO:0000313" key="11">
    <source>
        <dbReference type="Proteomes" id="UP001165069"/>
    </source>
</evidence>
<evidence type="ECO:0000256" key="2">
    <source>
        <dbReference type="ARBA" id="ARBA00006490"/>
    </source>
</evidence>
<feature type="domain" description="Aminotransferase class V" evidence="9">
    <location>
        <begin position="4"/>
        <end position="364"/>
    </location>
</feature>
<gene>
    <name evidence="10" type="primary">nifS-1</name>
    <name evidence="10" type="ORF">GETHLI_08840</name>
</gene>
<evidence type="ECO:0000259" key="9">
    <source>
        <dbReference type="Pfam" id="PF00266"/>
    </source>
</evidence>
<proteinExistence type="inferred from homology"/>
<dbReference type="PANTHER" id="PTHR11601:SF34">
    <property type="entry name" value="CYSTEINE DESULFURASE"/>
    <property type="match status" value="1"/>
</dbReference>
<dbReference type="InterPro" id="IPR000192">
    <property type="entry name" value="Aminotrans_V_dom"/>
</dbReference>
<dbReference type="Proteomes" id="UP001165069">
    <property type="component" value="Unassembled WGS sequence"/>
</dbReference>
<keyword evidence="5" id="KW-0663">Pyridoxal phosphate</keyword>
<dbReference type="SUPFAM" id="SSF53383">
    <property type="entry name" value="PLP-dependent transferases"/>
    <property type="match status" value="1"/>
</dbReference>
<evidence type="ECO:0000256" key="3">
    <source>
        <dbReference type="ARBA" id="ARBA00022679"/>
    </source>
</evidence>
<evidence type="ECO:0000256" key="8">
    <source>
        <dbReference type="ARBA" id="ARBA00050776"/>
    </source>
</evidence>
<evidence type="ECO:0000256" key="7">
    <source>
        <dbReference type="ARBA" id="ARBA00023014"/>
    </source>
</evidence>
<dbReference type="EMBL" id="BSDE01000001">
    <property type="protein sequence ID" value="GLH72382.1"/>
    <property type="molecule type" value="Genomic_DNA"/>
</dbReference>
<dbReference type="RefSeq" id="WP_285570878.1">
    <property type="nucleotide sequence ID" value="NZ_BSDE01000001.1"/>
</dbReference>
<dbReference type="InterPro" id="IPR015424">
    <property type="entry name" value="PyrdxlP-dep_Trfase"/>
</dbReference>
<keyword evidence="3" id="KW-0808">Transferase</keyword>
<dbReference type="Gene3D" id="3.90.1150.10">
    <property type="entry name" value="Aspartate Aminotransferase, domain 1"/>
    <property type="match status" value="1"/>
</dbReference>
<evidence type="ECO:0000313" key="10">
    <source>
        <dbReference type="EMBL" id="GLH72382.1"/>
    </source>
</evidence>
<sequence>MDLIYLDHNATTALDPEAFEAMRPWFTERFGNASAAYALGHLSDGAVVAAREQVAALVGCTPAEIVFTSGGTESLNHAFRGVWEAFPAKRHLVTTAVEHPAVRALVLWWKAQGGAVTDVGVDAEGRLDLATFEAALRADTALVAVMAANNESGVLFPVAEAGRLAKAKGALLLVDATQAMGKIPVDAAAWGADLLSLSGHKFHGPKGTGALMIRRGVRLKPLMLGGSQERGRRGGTENVPGIVGLGRAAELARTRLPEMARVRGMRDAFEARLLAEIPEIRIHGPASERLPNTSLVGFAGLEGEALQLKLAEQGICVSTGSACSTGMREPSHVLRAMQVPDAFARGTVRFSLGRGTSQEDLDKVLGLLEPMVGELRKGAGLQATRR</sequence>
<evidence type="ECO:0000256" key="6">
    <source>
        <dbReference type="ARBA" id="ARBA00023004"/>
    </source>
</evidence>
<dbReference type="PANTHER" id="PTHR11601">
    <property type="entry name" value="CYSTEINE DESULFURYLASE FAMILY MEMBER"/>
    <property type="match status" value="1"/>
</dbReference>
<evidence type="ECO:0000256" key="5">
    <source>
        <dbReference type="ARBA" id="ARBA00022898"/>
    </source>
</evidence>
<dbReference type="InterPro" id="IPR015421">
    <property type="entry name" value="PyrdxlP-dep_Trfase_major"/>
</dbReference>
<comment type="similarity">
    <text evidence="2">Belongs to the class-V pyridoxal-phosphate-dependent aminotransferase family. NifS/IscS subfamily.</text>
</comment>
<name>A0ABQ5QC35_9BACT</name>
<comment type="cofactor">
    <cofactor evidence="1">
        <name>pyridoxal 5'-phosphate</name>
        <dbReference type="ChEBI" id="CHEBI:597326"/>
    </cofactor>
</comment>
<keyword evidence="6" id="KW-0408">Iron</keyword>
<keyword evidence="4" id="KW-0479">Metal-binding</keyword>
<keyword evidence="11" id="KW-1185">Reference proteome</keyword>
<keyword evidence="7" id="KW-0411">Iron-sulfur</keyword>
<evidence type="ECO:0000256" key="4">
    <source>
        <dbReference type="ARBA" id="ARBA00022723"/>
    </source>
</evidence>
<comment type="catalytic activity">
    <reaction evidence="8">
        <text>(sulfur carrier)-H + L-cysteine = (sulfur carrier)-SH + L-alanine</text>
        <dbReference type="Rhea" id="RHEA:43892"/>
        <dbReference type="Rhea" id="RHEA-COMP:14737"/>
        <dbReference type="Rhea" id="RHEA-COMP:14739"/>
        <dbReference type="ChEBI" id="CHEBI:29917"/>
        <dbReference type="ChEBI" id="CHEBI:35235"/>
        <dbReference type="ChEBI" id="CHEBI:57972"/>
        <dbReference type="ChEBI" id="CHEBI:64428"/>
        <dbReference type="EC" id="2.8.1.7"/>
    </reaction>
</comment>
<accession>A0ABQ5QC35</accession>
<dbReference type="PIRSF" id="PIRSF005572">
    <property type="entry name" value="NifS"/>
    <property type="match status" value="1"/>
</dbReference>
<dbReference type="Gene3D" id="1.10.260.50">
    <property type="match status" value="1"/>
</dbReference>
<dbReference type="Pfam" id="PF00266">
    <property type="entry name" value="Aminotran_5"/>
    <property type="match status" value="1"/>
</dbReference>
<evidence type="ECO:0000256" key="1">
    <source>
        <dbReference type="ARBA" id="ARBA00001933"/>
    </source>
</evidence>
<comment type="caution">
    <text evidence="10">The sequence shown here is derived from an EMBL/GenBank/DDBJ whole genome shotgun (WGS) entry which is preliminary data.</text>
</comment>
<protein>
    <submittedName>
        <fullName evidence="10">Cysteine desulfurase NifS</fullName>
    </submittedName>
</protein>
<reference evidence="10 11" key="1">
    <citation type="journal article" date="2023" name="Antonie Van Leeuwenhoek">
        <title>Mesoterricola silvestris gen. nov., sp. nov., Mesoterricola sediminis sp. nov., Geothrix oryzae sp. nov., Geothrix edaphica sp. nov., Geothrix rubra sp. nov., and Geothrix limicola sp. nov., six novel members of Acidobacteriota isolated from soils.</title>
        <authorList>
            <person name="Itoh H."/>
            <person name="Sugisawa Y."/>
            <person name="Mise K."/>
            <person name="Xu Z."/>
            <person name="Kuniyasu M."/>
            <person name="Ushijima N."/>
            <person name="Kawano K."/>
            <person name="Kobayashi E."/>
            <person name="Shiratori Y."/>
            <person name="Masuda Y."/>
            <person name="Senoo K."/>
        </authorList>
    </citation>
    <scope>NUCLEOTIDE SEQUENCE [LARGE SCALE GENOMIC DNA]</scope>
    <source>
        <strain evidence="10 11">Red804</strain>
    </source>
</reference>
<dbReference type="InterPro" id="IPR016454">
    <property type="entry name" value="Cysteine_dSase"/>
</dbReference>
<organism evidence="10 11">
    <name type="scientific">Geothrix limicola</name>
    <dbReference type="NCBI Taxonomy" id="2927978"/>
    <lineage>
        <taxon>Bacteria</taxon>
        <taxon>Pseudomonadati</taxon>
        <taxon>Acidobacteriota</taxon>
        <taxon>Holophagae</taxon>
        <taxon>Holophagales</taxon>
        <taxon>Holophagaceae</taxon>
        <taxon>Geothrix</taxon>
    </lineage>
</organism>
<dbReference type="InterPro" id="IPR015422">
    <property type="entry name" value="PyrdxlP-dep_Trfase_small"/>
</dbReference>
<dbReference type="Gene3D" id="3.40.640.10">
    <property type="entry name" value="Type I PLP-dependent aspartate aminotransferase-like (Major domain)"/>
    <property type="match status" value="1"/>
</dbReference>